<dbReference type="RefSeq" id="WP_109036745.1">
    <property type="nucleotide sequence ID" value="NZ_CP029210.1"/>
</dbReference>
<dbReference type="CDD" id="cd00156">
    <property type="entry name" value="REC"/>
    <property type="match status" value="1"/>
</dbReference>
<feature type="transmembrane region" description="Helical" evidence="7">
    <location>
        <begin position="64"/>
        <end position="85"/>
    </location>
</feature>
<feature type="transmembrane region" description="Helical" evidence="7">
    <location>
        <begin position="105"/>
        <end position="123"/>
    </location>
</feature>
<feature type="transmembrane region" description="Helical" evidence="7">
    <location>
        <begin position="41"/>
        <end position="58"/>
    </location>
</feature>
<gene>
    <name evidence="10" type="ORF">DEH84_10080</name>
</gene>
<dbReference type="PROSITE" id="PS50109">
    <property type="entry name" value="HIS_KIN"/>
    <property type="match status" value="1"/>
</dbReference>
<dbReference type="InterPro" id="IPR003594">
    <property type="entry name" value="HATPase_dom"/>
</dbReference>
<keyword evidence="7" id="KW-1133">Transmembrane helix</keyword>
<keyword evidence="3 6" id="KW-0597">Phosphoprotein</keyword>
<organism evidence="10 11">
    <name type="scientific">Aquabacterium olei</name>
    <dbReference type="NCBI Taxonomy" id="1296669"/>
    <lineage>
        <taxon>Bacteria</taxon>
        <taxon>Pseudomonadati</taxon>
        <taxon>Pseudomonadota</taxon>
        <taxon>Betaproteobacteria</taxon>
        <taxon>Burkholderiales</taxon>
        <taxon>Aquabacterium</taxon>
    </lineage>
</organism>
<proteinExistence type="predicted"/>
<dbReference type="PRINTS" id="PR00344">
    <property type="entry name" value="BCTRLSENSOR"/>
</dbReference>
<feature type="modified residue" description="4-aspartylphosphate" evidence="6">
    <location>
        <position position="539"/>
    </location>
</feature>
<dbReference type="InterPro" id="IPR001789">
    <property type="entry name" value="Sig_transdc_resp-reg_receiver"/>
</dbReference>
<dbReference type="SMART" id="SM00387">
    <property type="entry name" value="HATPase_c"/>
    <property type="match status" value="1"/>
</dbReference>
<dbReference type="GO" id="GO:0009927">
    <property type="term" value="F:histidine phosphotransfer kinase activity"/>
    <property type="evidence" value="ECO:0007669"/>
    <property type="project" value="TreeGrafter"/>
</dbReference>
<keyword evidence="5 10" id="KW-0418">Kinase</keyword>
<sequence>MAVTATLPAIEPGTGGRGLPAPSNDALIEDTERLVYRQTSAGLMGHFLGMVVVALAYWKVAPPVVLRGWIIAFLVLWTIRFATLLAHDRAVMQGEDAPARWLRRWNAGALAGAALWSLGSMLLYDHGGWFQRTTLMLAIYSFAIGAVPYMASQPKLFLSCMGLYFLPMIGRTALHGGPDDVHLAGVWCLMALCTLVVGRGFHNVFGDMVSLRLHSEDLAQRLKGEMALAEAAQREAETANRAKTQFFAAASHDLRQPLHAMGLFAEALRQRCKDDDVVHLVNSINSSVDALEGLFSELLDITKIDTGAVEIEPEHFSMRDLFARIRLHFEPTAFEKGLMLGFRGEHHHAYADPVIVERILRNLVSNAIRYTEDGGVLVSCRRRGQALCLQVWDTGIGITEKEQGRIFDEFYQTHSGRPLEPHHRKGLGLGLAIVKRLADLMQSPLTLRSRVGHGTVFTLMIPVGRAPRLQPASTLSRPTLGITLDRRHVVVVEDEQAVLDGLQVLLKGWGATVSAFDSVPGVSAWAQQTTARPDLVIVDYRLPEQQTGIDAIRALRARFGKDLPVIMVTGSTMTGHEEEARQHNFHVLIKPVVPTKLRAMIAFKLGVRQG</sequence>
<dbReference type="InterPro" id="IPR036890">
    <property type="entry name" value="HATPase_C_sf"/>
</dbReference>
<keyword evidence="7" id="KW-0472">Membrane</keyword>
<dbReference type="InterPro" id="IPR011006">
    <property type="entry name" value="CheY-like_superfamily"/>
</dbReference>
<keyword evidence="4" id="KW-0808">Transferase</keyword>
<dbReference type="PANTHER" id="PTHR43047">
    <property type="entry name" value="TWO-COMPONENT HISTIDINE PROTEIN KINASE"/>
    <property type="match status" value="1"/>
</dbReference>
<dbReference type="Pfam" id="PF00512">
    <property type="entry name" value="HisKA"/>
    <property type="match status" value="1"/>
</dbReference>
<evidence type="ECO:0000256" key="3">
    <source>
        <dbReference type="ARBA" id="ARBA00022553"/>
    </source>
</evidence>
<evidence type="ECO:0000259" key="8">
    <source>
        <dbReference type="PROSITE" id="PS50109"/>
    </source>
</evidence>
<keyword evidence="11" id="KW-1185">Reference proteome</keyword>
<dbReference type="PROSITE" id="PS50110">
    <property type="entry name" value="RESPONSE_REGULATORY"/>
    <property type="match status" value="1"/>
</dbReference>
<dbReference type="Proteomes" id="UP000244892">
    <property type="component" value="Chromosome"/>
</dbReference>
<dbReference type="InterPro" id="IPR005467">
    <property type="entry name" value="His_kinase_dom"/>
</dbReference>
<evidence type="ECO:0000259" key="9">
    <source>
        <dbReference type="PROSITE" id="PS50110"/>
    </source>
</evidence>
<name>A0A2U8FU29_9BURK</name>
<dbReference type="EC" id="2.7.13.3" evidence="2"/>
<feature type="domain" description="Histidine kinase" evidence="8">
    <location>
        <begin position="249"/>
        <end position="465"/>
    </location>
</feature>
<evidence type="ECO:0000313" key="10">
    <source>
        <dbReference type="EMBL" id="AWI53746.1"/>
    </source>
</evidence>
<dbReference type="SMART" id="SM00448">
    <property type="entry name" value="REC"/>
    <property type="match status" value="1"/>
</dbReference>
<dbReference type="InterPro" id="IPR004358">
    <property type="entry name" value="Sig_transdc_His_kin-like_C"/>
</dbReference>
<evidence type="ECO:0000256" key="2">
    <source>
        <dbReference type="ARBA" id="ARBA00012438"/>
    </source>
</evidence>
<evidence type="ECO:0000256" key="1">
    <source>
        <dbReference type="ARBA" id="ARBA00000085"/>
    </source>
</evidence>
<evidence type="ECO:0000256" key="5">
    <source>
        <dbReference type="ARBA" id="ARBA00022777"/>
    </source>
</evidence>
<dbReference type="SUPFAM" id="SSF52172">
    <property type="entry name" value="CheY-like"/>
    <property type="match status" value="1"/>
</dbReference>
<evidence type="ECO:0000256" key="7">
    <source>
        <dbReference type="SAM" id="Phobius"/>
    </source>
</evidence>
<feature type="transmembrane region" description="Helical" evidence="7">
    <location>
        <begin position="129"/>
        <end position="149"/>
    </location>
</feature>
<dbReference type="CDD" id="cd00082">
    <property type="entry name" value="HisKA"/>
    <property type="match status" value="1"/>
</dbReference>
<dbReference type="SUPFAM" id="SSF55874">
    <property type="entry name" value="ATPase domain of HSP90 chaperone/DNA topoisomerase II/histidine kinase"/>
    <property type="match status" value="1"/>
</dbReference>
<feature type="domain" description="Response regulatory" evidence="9">
    <location>
        <begin position="488"/>
        <end position="605"/>
    </location>
</feature>
<dbReference type="Gene3D" id="1.10.287.130">
    <property type="match status" value="1"/>
</dbReference>
<dbReference type="Pfam" id="PF00072">
    <property type="entry name" value="Response_reg"/>
    <property type="match status" value="1"/>
</dbReference>
<evidence type="ECO:0000256" key="6">
    <source>
        <dbReference type="PROSITE-ProRule" id="PRU00169"/>
    </source>
</evidence>
<evidence type="ECO:0000313" key="11">
    <source>
        <dbReference type="Proteomes" id="UP000244892"/>
    </source>
</evidence>
<evidence type="ECO:0000256" key="4">
    <source>
        <dbReference type="ARBA" id="ARBA00022679"/>
    </source>
</evidence>
<dbReference type="KEGG" id="aon:DEH84_10080"/>
<protein>
    <recommendedName>
        <fullName evidence="2">histidine kinase</fullName>
        <ecNumber evidence="2">2.7.13.3</ecNumber>
    </recommendedName>
</protein>
<dbReference type="SMART" id="SM00388">
    <property type="entry name" value="HisKA"/>
    <property type="match status" value="1"/>
</dbReference>
<dbReference type="EMBL" id="CP029210">
    <property type="protein sequence ID" value="AWI53746.1"/>
    <property type="molecule type" value="Genomic_DNA"/>
</dbReference>
<dbReference type="InterPro" id="IPR036097">
    <property type="entry name" value="HisK_dim/P_sf"/>
</dbReference>
<dbReference type="SUPFAM" id="SSF47384">
    <property type="entry name" value="Homodimeric domain of signal transducing histidine kinase"/>
    <property type="match status" value="1"/>
</dbReference>
<dbReference type="InterPro" id="IPR003661">
    <property type="entry name" value="HisK_dim/P_dom"/>
</dbReference>
<dbReference type="Pfam" id="PF02518">
    <property type="entry name" value="HATPase_c"/>
    <property type="match status" value="1"/>
</dbReference>
<accession>A0A2U8FU29</accession>
<comment type="catalytic activity">
    <reaction evidence="1">
        <text>ATP + protein L-histidine = ADP + protein N-phospho-L-histidine.</text>
        <dbReference type="EC" id="2.7.13.3"/>
    </reaction>
</comment>
<keyword evidence="7" id="KW-0812">Transmembrane</keyword>
<dbReference type="OrthoDB" id="6114847at2"/>
<feature type="transmembrane region" description="Helical" evidence="7">
    <location>
        <begin position="181"/>
        <end position="202"/>
    </location>
</feature>
<feature type="transmembrane region" description="Helical" evidence="7">
    <location>
        <begin position="156"/>
        <end position="175"/>
    </location>
</feature>
<dbReference type="Gene3D" id="3.30.565.10">
    <property type="entry name" value="Histidine kinase-like ATPase, C-terminal domain"/>
    <property type="match status" value="1"/>
</dbReference>
<dbReference type="GO" id="GO:0000155">
    <property type="term" value="F:phosphorelay sensor kinase activity"/>
    <property type="evidence" value="ECO:0007669"/>
    <property type="project" value="InterPro"/>
</dbReference>
<dbReference type="PANTHER" id="PTHR43047:SF9">
    <property type="entry name" value="HISTIDINE KINASE"/>
    <property type="match status" value="1"/>
</dbReference>
<reference evidence="10 11" key="1">
    <citation type="submission" date="2018-05" db="EMBL/GenBank/DDBJ databases">
        <title>complete genome sequence of Aquabacterium olei NBRC 110486.</title>
        <authorList>
            <person name="Tang B."/>
            <person name="Chang J."/>
            <person name="Zhang L."/>
            <person name="Yang H."/>
        </authorList>
    </citation>
    <scope>NUCLEOTIDE SEQUENCE [LARGE SCALE GENOMIC DNA]</scope>
    <source>
        <strain evidence="10 11">NBRC 110486</strain>
    </source>
</reference>
<dbReference type="GO" id="GO:0005886">
    <property type="term" value="C:plasma membrane"/>
    <property type="evidence" value="ECO:0007669"/>
    <property type="project" value="TreeGrafter"/>
</dbReference>
<dbReference type="AlphaFoldDB" id="A0A2U8FU29"/>
<dbReference type="Gene3D" id="3.40.50.2300">
    <property type="match status" value="1"/>
</dbReference>